<organism evidence="2 3">
    <name type="scientific">Pseudomonas sediminis</name>
    <dbReference type="NCBI Taxonomy" id="1691904"/>
    <lineage>
        <taxon>Bacteria</taxon>
        <taxon>Pseudomonadati</taxon>
        <taxon>Pseudomonadota</taxon>
        <taxon>Gammaproteobacteria</taxon>
        <taxon>Pseudomonadales</taxon>
        <taxon>Pseudomonadaceae</taxon>
        <taxon>Pseudomonas</taxon>
    </lineage>
</organism>
<proteinExistence type="predicted"/>
<evidence type="ECO:0000313" key="2">
    <source>
        <dbReference type="EMBL" id="PIA71814.1"/>
    </source>
</evidence>
<sequence>MSEGITDRGLRLLEIASIKALAEAGSTAYVRWQNIKRGKARIGANEIEILGRVFPSYRWWLLTGEAMPEHGQTSPDYDEANRNQSDPNVESDRK</sequence>
<reference evidence="3" key="1">
    <citation type="submission" date="2017-06" db="EMBL/GenBank/DDBJ databases">
        <authorList>
            <person name="Rastogi G."/>
            <person name="Vaishampayan P."/>
            <person name="Seuylemezian A."/>
        </authorList>
    </citation>
    <scope>NUCLEOTIDE SEQUENCE [LARGE SCALE GENOMIC DNA]</scope>
    <source>
        <strain evidence="3">PI11</strain>
    </source>
</reference>
<keyword evidence="2" id="KW-0238">DNA-binding</keyword>
<feature type="region of interest" description="Disordered" evidence="1">
    <location>
        <begin position="69"/>
        <end position="94"/>
    </location>
</feature>
<evidence type="ECO:0000313" key="3">
    <source>
        <dbReference type="Proteomes" id="UP000229504"/>
    </source>
</evidence>
<dbReference type="GO" id="GO:0003677">
    <property type="term" value="F:DNA binding"/>
    <property type="evidence" value="ECO:0007669"/>
    <property type="project" value="UniProtKB-KW"/>
</dbReference>
<protein>
    <submittedName>
        <fullName evidence="2">DNA-binding protein</fullName>
    </submittedName>
</protein>
<accession>A0A2G5FV46</accession>
<comment type="caution">
    <text evidence="2">The sequence shown here is derived from an EMBL/GenBank/DDBJ whole genome shotgun (WGS) entry which is preliminary data.</text>
</comment>
<dbReference type="EMBL" id="NIQU01000001">
    <property type="protein sequence ID" value="PIA71814.1"/>
    <property type="molecule type" value="Genomic_DNA"/>
</dbReference>
<dbReference type="Gene3D" id="1.10.260.40">
    <property type="entry name" value="lambda repressor-like DNA-binding domains"/>
    <property type="match status" value="1"/>
</dbReference>
<dbReference type="AlphaFoldDB" id="A0A2G5FV46"/>
<gene>
    <name evidence="2" type="ORF">CDO35_02160</name>
</gene>
<dbReference type="InterPro" id="IPR010982">
    <property type="entry name" value="Lambda_DNA-bd_dom_sf"/>
</dbReference>
<evidence type="ECO:0000256" key="1">
    <source>
        <dbReference type="SAM" id="MobiDB-lite"/>
    </source>
</evidence>
<dbReference type="Proteomes" id="UP000229504">
    <property type="component" value="Unassembled WGS sequence"/>
</dbReference>
<dbReference type="RefSeq" id="WP_099522364.1">
    <property type="nucleotide sequence ID" value="NZ_NIQU01000001.1"/>
</dbReference>
<name>A0A2G5FV46_9PSED</name>